<evidence type="ECO:0000313" key="3">
    <source>
        <dbReference type="EMBL" id="GAA3987899.1"/>
    </source>
</evidence>
<reference evidence="4" key="1">
    <citation type="journal article" date="2019" name="Int. J. Syst. Evol. Microbiol.">
        <title>The Global Catalogue of Microorganisms (GCM) 10K type strain sequencing project: providing services to taxonomists for standard genome sequencing and annotation.</title>
        <authorList>
            <consortium name="The Broad Institute Genomics Platform"/>
            <consortium name="The Broad Institute Genome Sequencing Center for Infectious Disease"/>
            <person name="Wu L."/>
            <person name="Ma J."/>
        </authorList>
    </citation>
    <scope>NUCLEOTIDE SEQUENCE [LARGE SCALE GENOMIC DNA]</scope>
    <source>
        <strain evidence="4">JCM 16924</strain>
    </source>
</reference>
<evidence type="ECO:0000256" key="1">
    <source>
        <dbReference type="ARBA" id="ARBA00007689"/>
    </source>
</evidence>
<name>A0ABP7QTK6_9ACTN</name>
<organism evidence="3 4">
    <name type="scientific">Streptomyces plumbiresistens</name>
    <dbReference type="NCBI Taxonomy" id="511811"/>
    <lineage>
        <taxon>Bacteria</taxon>
        <taxon>Bacillati</taxon>
        <taxon>Actinomycetota</taxon>
        <taxon>Actinomycetes</taxon>
        <taxon>Kitasatosporales</taxon>
        <taxon>Streptomycetaceae</taxon>
        <taxon>Streptomyces</taxon>
    </lineage>
</organism>
<dbReference type="Proteomes" id="UP001500456">
    <property type="component" value="Unassembled WGS sequence"/>
</dbReference>
<dbReference type="InterPro" id="IPR011008">
    <property type="entry name" value="Dimeric_a/b-barrel"/>
</dbReference>
<sequence length="115" mass="12257">MMGRAYGPSPGRRSLAIMFVLELTYTAPLDAVDAVLEAHVAWLDEMYEQGVFLASGPKNPREGGVILAVAGDRAWIEGIAAGDPFVTAGVCAYRIAEFAATKTAPGLERFRETPA</sequence>
<dbReference type="InterPro" id="IPR005545">
    <property type="entry name" value="YCII"/>
</dbReference>
<comment type="similarity">
    <text evidence="1">Belongs to the YciI family.</text>
</comment>
<keyword evidence="4" id="KW-1185">Reference proteome</keyword>
<proteinExistence type="inferred from homology"/>
<gene>
    <name evidence="3" type="ORF">GCM10022232_21580</name>
</gene>
<dbReference type="PANTHER" id="PTHR37828">
    <property type="entry name" value="GSR2449 PROTEIN"/>
    <property type="match status" value="1"/>
</dbReference>
<evidence type="ECO:0000259" key="2">
    <source>
        <dbReference type="Pfam" id="PF03795"/>
    </source>
</evidence>
<feature type="domain" description="YCII-related" evidence="2">
    <location>
        <begin position="18"/>
        <end position="98"/>
    </location>
</feature>
<protein>
    <submittedName>
        <fullName evidence="3">YciI family protein</fullName>
    </submittedName>
</protein>
<accession>A0ABP7QTK6</accession>
<comment type="caution">
    <text evidence="3">The sequence shown here is derived from an EMBL/GenBank/DDBJ whole genome shotgun (WGS) entry which is preliminary data.</text>
</comment>
<dbReference type="EMBL" id="BAAAZX010000004">
    <property type="protein sequence ID" value="GAA3987899.1"/>
    <property type="molecule type" value="Genomic_DNA"/>
</dbReference>
<evidence type="ECO:0000313" key="4">
    <source>
        <dbReference type="Proteomes" id="UP001500456"/>
    </source>
</evidence>
<dbReference type="Pfam" id="PF03795">
    <property type="entry name" value="YCII"/>
    <property type="match status" value="1"/>
</dbReference>
<dbReference type="SUPFAM" id="SSF54909">
    <property type="entry name" value="Dimeric alpha+beta barrel"/>
    <property type="match status" value="1"/>
</dbReference>
<dbReference type="PANTHER" id="PTHR37828:SF1">
    <property type="entry name" value="YCII-RELATED DOMAIN-CONTAINING PROTEIN"/>
    <property type="match status" value="1"/>
</dbReference>
<dbReference type="Gene3D" id="3.30.70.1060">
    <property type="entry name" value="Dimeric alpha+beta barrel"/>
    <property type="match status" value="1"/>
</dbReference>